<dbReference type="Proteomes" id="UP000053660">
    <property type="component" value="Unassembled WGS sequence"/>
</dbReference>
<gene>
    <name evidence="6" type="ORF">OESDEN_09186</name>
</gene>
<dbReference type="PROSITE" id="PS00941">
    <property type="entry name" value="CARBOXYLESTERASE_B_2"/>
    <property type="match status" value="1"/>
</dbReference>
<feature type="domain" description="Carboxylesterase type B" evidence="5">
    <location>
        <begin position="17"/>
        <end position="556"/>
    </location>
</feature>
<dbReference type="GO" id="GO:0052689">
    <property type="term" value="F:carboxylic ester hydrolase activity"/>
    <property type="evidence" value="ECO:0007669"/>
    <property type="project" value="UniProtKB-KW"/>
</dbReference>
<evidence type="ECO:0000256" key="2">
    <source>
        <dbReference type="ARBA" id="ARBA00022487"/>
    </source>
</evidence>
<evidence type="ECO:0000313" key="7">
    <source>
        <dbReference type="Proteomes" id="UP000053660"/>
    </source>
</evidence>
<evidence type="ECO:0000256" key="4">
    <source>
        <dbReference type="RuleBase" id="RU361235"/>
    </source>
</evidence>
<sequence length="584" mass="66132">MLALPAFLFWVTLGSAQHLKLAPGEVQGFNYETETGDYAEVFLNIPYASAPVGELRFEKPQPVKPWGSTRNGTEFGPVCHQLVREAVPKAAEASEDCLTLNIIRPKKEPPEHGFPIIFWIHGGGYEIGSAFEQGYKTFADIYIPNDIIIVTIQYRLNIYGFFSTGDDTLPGNLGLFDMAEALKFVHSNAENFGGDASRITVWGHSAGGGAAGQLILSPITRNYIARSIEMSGSAWAPWALGAFVKSNSLELAKAGFHAIGCEKDVKKCLKQKTVEELYEAVKSVHPDDMVTTAPPKQSIIGFTNKEAAFFTIMRIGQFMQKFSVDPEDYKNWNREKLISVLKKFVELVYTGSHKQEIIDEIVKYYVDRGEEQNYIFYLNRYAEVNLEIFEGNCANVIFQFISDTHFIIGSMEGILARRDAGWDVYAYLLDHHNDAIFNSKVPKKLRGPFQLEDYSILLYFRRKILTYLRNSGAVHASEFPYISGLPLLGKIDFDEKEQVVAEVFRQSIIEFVKTGAPQNQHEVWLETGKEPRLRYLRITPKPEMRKGLCNESVVFWREMRKYGFDMIQLLPTRTQIGEGVKAEL</sequence>
<dbReference type="AlphaFoldDB" id="A0A0B1T6C5"/>
<keyword evidence="4" id="KW-0732">Signal</keyword>
<comment type="similarity">
    <text evidence="1 4">Belongs to the type-B carboxylesterase/lipase family.</text>
</comment>
<keyword evidence="3 4" id="KW-0378">Hydrolase</keyword>
<dbReference type="EC" id="3.1.1.-" evidence="4"/>
<name>A0A0B1T6C5_OESDE</name>
<dbReference type="PROSITE" id="PS00122">
    <property type="entry name" value="CARBOXYLESTERASE_B_1"/>
    <property type="match status" value="1"/>
</dbReference>
<reference evidence="6 7" key="1">
    <citation type="submission" date="2014-03" db="EMBL/GenBank/DDBJ databases">
        <title>Draft genome of the hookworm Oesophagostomum dentatum.</title>
        <authorList>
            <person name="Mitreva M."/>
        </authorList>
    </citation>
    <scope>NUCLEOTIDE SEQUENCE [LARGE SCALE GENOMIC DNA]</scope>
    <source>
        <strain evidence="6 7">OD-Hann</strain>
    </source>
</reference>
<feature type="signal peptide" evidence="4">
    <location>
        <begin position="1"/>
        <end position="16"/>
    </location>
</feature>
<evidence type="ECO:0000259" key="5">
    <source>
        <dbReference type="Pfam" id="PF00135"/>
    </source>
</evidence>
<feature type="chain" id="PRO_5005110173" description="Carboxylic ester hydrolase" evidence="4">
    <location>
        <begin position="17"/>
        <end position="584"/>
    </location>
</feature>
<protein>
    <recommendedName>
        <fullName evidence="4">Carboxylic ester hydrolase</fullName>
        <ecNumber evidence="4">3.1.1.-</ecNumber>
    </recommendedName>
</protein>
<dbReference type="InterPro" id="IPR002018">
    <property type="entry name" value="CarbesteraseB"/>
</dbReference>
<evidence type="ECO:0000313" key="6">
    <source>
        <dbReference type="EMBL" id="KHJ90955.1"/>
    </source>
</evidence>
<dbReference type="ESTHER" id="oesde-a0a0b1t6c5">
    <property type="family name" value="Carb_B_Nematoda"/>
</dbReference>
<evidence type="ECO:0000256" key="1">
    <source>
        <dbReference type="ARBA" id="ARBA00005964"/>
    </source>
</evidence>
<dbReference type="InterPro" id="IPR019826">
    <property type="entry name" value="Carboxylesterase_B_AS"/>
</dbReference>
<dbReference type="Pfam" id="PF00135">
    <property type="entry name" value="COesterase"/>
    <property type="match status" value="1"/>
</dbReference>
<dbReference type="EMBL" id="KN552490">
    <property type="protein sequence ID" value="KHJ90955.1"/>
    <property type="molecule type" value="Genomic_DNA"/>
</dbReference>
<dbReference type="OrthoDB" id="5854651at2759"/>
<dbReference type="InterPro" id="IPR019819">
    <property type="entry name" value="Carboxylesterase_B_CS"/>
</dbReference>
<proteinExistence type="inferred from homology"/>
<dbReference type="SUPFAM" id="SSF53474">
    <property type="entry name" value="alpha/beta-Hydrolases"/>
    <property type="match status" value="1"/>
</dbReference>
<organism evidence="6 7">
    <name type="scientific">Oesophagostomum dentatum</name>
    <name type="common">Nodular worm</name>
    <dbReference type="NCBI Taxonomy" id="61180"/>
    <lineage>
        <taxon>Eukaryota</taxon>
        <taxon>Metazoa</taxon>
        <taxon>Ecdysozoa</taxon>
        <taxon>Nematoda</taxon>
        <taxon>Chromadorea</taxon>
        <taxon>Rhabditida</taxon>
        <taxon>Rhabditina</taxon>
        <taxon>Rhabditomorpha</taxon>
        <taxon>Strongyloidea</taxon>
        <taxon>Strongylidae</taxon>
        <taxon>Oesophagostomum</taxon>
    </lineage>
</organism>
<evidence type="ECO:0000256" key="3">
    <source>
        <dbReference type="ARBA" id="ARBA00022801"/>
    </source>
</evidence>
<accession>A0A0B1T6C5</accession>
<keyword evidence="2" id="KW-0719">Serine esterase</keyword>
<dbReference type="InterPro" id="IPR050309">
    <property type="entry name" value="Type-B_Carboxylest/Lipase"/>
</dbReference>
<keyword evidence="7" id="KW-1185">Reference proteome</keyword>
<dbReference type="InterPro" id="IPR029058">
    <property type="entry name" value="AB_hydrolase_fold"/>
</dbReference>
<dbReference type="PANTHER" id="PTHR11559">
    <property type="entry name" value="CARBOXYLESTERASE"/>
    <property type="match status" value="1"/>
</dbReference>
<dbReference type="Gene3D" id="3.40.50.1820">
    <property type="entry name" value="alpha/beta hydrolase"/>
    <property type="match status" value="1"/>
</dbReference>